<keyword evidence="1" id="KW-0472">Membrane</keyword>
<dbReference type="AlphaFoldDB" id="A0A286ADQ3"/>
<feature type="transmembrane region" description="Helical" evidence="1">
    <location>
        <begin position="134"/>
        <end position="154"/>
    </location>
</feature>
<keyword evidence="1" id="KW-1133">Transmembrane helix</keyword>
<dbReference type="OrthoDB" id="796197at2"/>
<keyword evidence="1" id="KW-0812">Transmembrane</keyword>
<evidence type="ECO:0000313" key="3">
    <source>
        <dbReference type="Proteomes" id="UP000219281"/>
    </source>
</evidence>
<gene>
    <name evidence="2" type="ORF">SAMN06297358_3738</name>
</gene>
<organism evidence="2 3">
    <name type="scientific">Pedobacter xixiisoli</name>
    <dbReference type="NCBI Taxonomy" id="1476464"/>
    <lineage>
        <taxon>Bacteria</taxon>
        <taxon>Pseudomonadati</taxon>
        <taxon>Bacteroidota</taxon>
        <taxon>Sphingobacteriia</taxon>
        <taxon>Sphingobacteriales</taxon>
        <taxon>Sphingobacteriaceae</taxon>
        <taxon>Pedobacter</taxon>
    </lineage>
</organism>
<dbReference type="RefSeq" id="WP_097133510.1">
    <property type="nucleotide sequence ID" value="NZ_OCMT01000004.1"/>
</dbReference>
<dbReference type="Proteomes" id="UP000219281">
    <property type="component" value="Unassembled WGS sequence"/>
</dbReference>
<keyword evidence="3" id="KW-1185">Reference proteome</keyword>
<protein>
    <submittedName>
        <fullName evidence="2">Uncharacterized protein</fullName>
    </submittedName>
</protein>
<dbReference type="EMBL" id="OCMT01000004">
    <property type="protein sequence ID" value="SOD20029.1"/>
    <property type="molecule type" value="Genomic_DNA"/>
</dbReference>
<sequence length="167" mass="18824">MTQQEEQLWSYIDGFSNDLERAEIEAKLATDAEFQQLYEALLEVNQQIATHLEIDEPSMSFTRNVMEKVQQEIAPVRLKTKVDARIIYAIVGFFALGLVSILTYAIATAVPNFTTKISTVNLANKFDGLLDPTVIGAFLFINAILLLVYLDSYLRKGMIKTQKKGEL</sequence>
<evidence type="ECO:0000256" key="1">
    <source>
        <dbReference type="SAM" id="Phobius"/>
    </source>
</evidence>
<name>A0A286ADQ3_9SPHI</name>
<feature type="transmembrane region" description="Helical" evidence="1">
    <location>
        <begin position="86"/>
        <end position="107"/>
    </location>
</feature>
<evidence type="ECO:0000313" key="2">
    <source>
        <dbReference type="EMBL" id="SOD20029.1"/>
    </source>
</evidence>
<proteinExistence type="predicted"/>
<accession>A0A286ADQ3</accession>
<reference evidence="3" key="1">
    <citation type="submission" date="2017-09" db="EMBL/GenBank/DDBJ databases">
        <authorList>
            <person name="Varghese N."/>
            <person name="Submissions S."/>
        </authorList>
    </citation>
    <scope>NUCLEOTIDE SEQUENCE [LARGE SCALE GENOMIC DNA]</scope>
    <source>
        <strain evidence="3">CGMCC 1.12803</strain>
    </source>
</reference>